<feature type="domain" description="HTH araC/xylS-type" evidence="5">
    <location>
        <begin position="209"/>
        <end position="307"/>
    </location>
</feature>
<dbReference type="PANTHER" id="PTHR47893">
    <property type="entry name" value="REGULATORY PROTEIN PCHR"/>
    <property type="match status" value="1"/>
</dbReference>
<proteinExistence type="predicted"/>
<dbReference type="RefSeq" id="WP_089918734.1">
    <property type="nucleotide sequence ID" value="NZ_FOBB01000008.1"/>
</dbReference>
<feature type="region of interest" description="Disordered" evidence="4">
    <location>
        <begin position="1"/>
        <end position="21"/>
    </location>
</feature>
<dbReference type="InterPro" id="IPR053142">
    <property type="entry name" value="PchR_regulatory_protein"/>
</dbReference>
<keyword evidence="2 6" id="KW-0238">DNA-binding</keyword>
<dbReference type="PROSITE" id="PS01124">
    <property type="entry name" value="HTH_ARAC_FAMILY_2"/>
    <property type="match status" value="1"/>
</dbReference>
<dbReference type="SUPFAM" id="SSF46689">
    <property type="entry name" value="Homeodomain-like"/>
    <property type="match status" value="2"/>
</dbReference>
<keyword evidence="7" id="KW-1185">Reference proteome</keyword>
<evidence type="ECO:0000256" key="3">
    <source>
        <dbReference type="ARBA" id="ARBA00023163"/>
    </source>
</evidence>
<protein>
    <submittedName>
        <fullName evidence="6">AraC-type DNA-binding protein</fullName>
    </submittedName>
</protein>
<reference evidence="6 7" key="1">
    <citation type="submission" date="2016-10" db="EMBL/GenBank/DDBJ databases">
        <authorList>
            <person name="de Groot N.N."/>
        </authorList>
    </citation>
    <scope>NUCLEOTIDE SEQUENCE [LARGE SCALE GENOMIC DNA]</scope>
    <source>
        <strain evidence="6 7">DSM 21039</strain>
    </source>
</reference>
<evidence type="ECO:0000256" key="4">
    <source>
        <dbReference type="SAM" id="MobiDB-lite"/>
    </source>
</evidence>
<evidence type="ECO:0000259" key="5">
    <source>
        <dbReference type="PROSITE" id="PS01124"/>
    </source>
</evidence>
<name>A0A1H8DWR5_9BACT</name>
<sequence>MYRTGLNSALQQYRHSEQDPSGYSLDTEELYFGDIGLKWGSCANPEQRVYSFKPRQNAIVSHFRLADPAPRARSGKDQSFREKHFVVFREAAETYELSISPTYGGTRRFFELMLSEQLFKSIFTPESDFMNRLGESEIVNRPLPGFCAAMQPNMYAVINEMKRAPYSGSLKGLYLEAKSIELFLSQVSQLDKGTAGNTKLKPADKEALYAVKSYIDAHYQQACSIVDLARMACINQTKLKTGFKALFGNTVFAYISDLRMQEAKKLLLDEKLPVGEVADKVGYAHAHHFAVAFRKKFGVLPGSIKLL</sequence>
<dbReference type="PANTHER" id="PTHR47893:SF1">
    <property type="entry name" value="REGULATORY PROTEIN PCHR"/>
    <property type="match status" value="1"/>
</dbReference>
<dbReference type="OrthoDB" id="799767at2"/>
<dbReference type="PROSITE" id="PS00041">
    <property type="entry name" value="HTH_ARAC_FAMILY_1"/>
    <property type="match status" value="1"/>
</dbReference>
<dbReference type="AlphaFoldDB" id="A0A1H8DWR5"/>
<dbReference type="GO" id="GO:0043565">
    <property type="term" value="F:sequence-specific DNA binding"/>
    <property type="evidence" value="ECO:0007669"/>
    <property type="project" value="InterPro"/>
</dbReference>
<keyword evidence="1" id="KW-0805">Transcription regulation</keyword>
<evidence type="ECO:0000256" key="2">
    <source>
        <dbReference type="ARBA" id="ARBA00023125"/>
    </source>
</evidence>
<dbReference type="EMBL" id="FOBB01000008">
    <property type="protein sequence ID" value="SEN11294.1"/>
    <property type="molecule type" value="Genomic_DNA"/>
</dbReference>
<dbReference type="InterPro" id="IPR009057">
    <property type="entry name" value="Homeodomain-like_sf"/>
</dbReference>
<dbReference type="InterPro" id="IPR018060">
    <property type="entry name" value="HTH_AraC"/>
</dbReference>
<dbReference type="Proteomes" id="UP000198984">
    <property type="component" value="Unassembled WGS sequence"/>
</dbReference>
<feature type="compositionally biased region" description="Polar residues" evidence="4">
    <location>
        <begin position="1"/>
        <end position="13"/>
    </location>
</feature>
<dbReference type="Pfam" id="PF12833">
    <property type="entry name" value="HTH_18"/>
    <property type="match status" value="1"/>
</dbReference>
<dbReference type="STRING" id="573321.SAMN04488505_108115"/>
<dbReference type="GO" id="GO:0003700">
    <property type="term" value="F:DNA-binding transcription factor activity"/>
    <property type="evidence" value="ECO:0007669"/>
    <property type="project" value="InterPro"/>
</dbReference>
<dbReference type="InterPro" id="IPR018062">
    <property type="entry name" value="HTH_AraC-typ_CS"/>
</dbReference>
<accession>A0A1H8DWR5</accession>
<gene>
    <name evidence="6" type="ORF">SAMN04488505_108115</name>
</gene>
<dbReference type="SMART" id="SM00342">
    <property type="entry name" value="HTH_ARAC"/>
    <property type="match status" value="1"/>
</dbReference>
<evidence type="ECO:0000313" key="6">
    <source>
        <dbReference type="EMBL" id="SEN11294.1"/>
    </source>
</evidence>
<organism evidence="6 7">
    <name type="scientific">Chitinophaga rupis</name>
    <dbReference type="NCBI Taxonomy" id="573321"/>
    <lineage>
        <taxon>Bacteria</taxon>
        <taxon>Pseudomonadati</taxon>
        <taxon>Bacteroidota</taxon>
        <taxon>Chitinophagia</taxon>
        <taxon>Chitinophagales</taxon>
        <taxon>Chitinophagaceae</taxon>
        <taxon>Chitinophaga</taxon>
    </lineage>
</organism>
<dbReference type="Gene3D" id="1.10.10.60">
    <property type="entry name" value="Homeodomain-like"/>
    <property type="match status" value="1"/>
</dbReference>
<evidence type="ECO:0000313" key="7">
    <source>
        <dbReference type="Proteomes" id="UP000198984"/>
    </source>
</evidence>
<evidence type="ECO:0000256" key="1">
    <source>
        <dbReference type="ARBA" id="ARBA00023015"/>
    </source>
</evidence>
<keyword evidence="3" id="KW-0804">Transcription</keyword>